<evidence type="ECO:0000256" key="1">
    <source>
        <dbReference type="SAM" id="MobiDB-lite"/>
    </source>
</evidence>
<dbReference type="Gene3D" id="1.10.260.40">
    <property type="entry name" value="lambda repressor-like DNA-binding domains"/>
    <property type="match status" value="1"/>
</dbReference>
<keyword evidence="4" id="KW-1185">Reference proteome</keyword>
<evidence type="ECO:0000259" key="2">
    <source>
        <dbReference type="PROSITE" id="PS50943"/>
    </source>
</evidence>
<feature type="domain" description="HTH cro/C1-type" evidence="2">
    <location>
        <begin position="35"/>
        <end position="82"/>
    </location>
</feature>
<dbReference type="EMBL" id="JAVDYE010000001">
    <property type="protein sequence ID" value="MDR7380872.1"/>
    <property type="molecule type" value="Genomic_DNA"/>
</dbReference>
<accession>A0ABU2CHT6</accession>
<proteinExistence type="predicted"/>
<comment type="caution">
    <text evidence="3">The sequence shown here is derived from an EMBL/GenBank/DDBJ whole genome shotgun (WGS) entry which is preliminary data.</text>
</comment>
<dbReference type="Gene3D" id="3.30.450.180">
    <property type="match status" value="1"/>
</dbReference>
<dbReference type="PANTHER" id="PTHR35010:SF2">
    <property type="entry name" value="BLL4672 PROTEIN"/>
    <property type="match status" value="1"/>
</dbReference>
<dbReference type="PANTHER" id="PTHR35010">
    <property type="entry name" value="BLL4672 PROTEIN-RELATED"/>
    <property type="match status" value="1"/>
</dbReference>
<reference evidence="3 4" key="1">
    <citation type="submission" date="2023-07" db="EMBL/GenBank/DDBJ databases">
        <title>Sequencing the genomes of 1000 actinobacteria strains.</title>
        <authorList>
            <person name="Klenk H.-P."/>
        </authorList>
    </citation>
    <scope>NUCLEOTIDE SEQUENCE [LARGE SCALE GENOMIC DNA]</scope>
    <source>
        <strain evidence="3 4">DSM 45554</strain>
    </source>
</reference>
<dbReference type="InterPro" id="IPR041413">
    <property type="entry name" value="MLTR_LBD"/>
</dbReference>
<dbReference type="InterPro" id="IPR001387">
    <property type="entry name" value="Cro/C1-type_HTH"/>
</dbReference>
<dbReference type="PROSITE" id="PS50943">
    <property type="entry name" value="HTH_CROC1"/>
    <property type="match status" value="1"/>
</dbReference>
<name>A0ABU2CHT6_9MICO</name>
<protein>
    <submittedName>
        <fullName evidence="3">Transcriptional regulator with XRE-family HTH domain</fullName>
    </submittedName>
</protein>
<dbReference type="Pfam" id="PF13560">
    <property type="entry name" value="HTH_31"/>
    <property type="match status" value="1"/>
</dbReference>
<gene>
    <name evidence="3" type="ORF">J2S48_000387</name>
</gene>
<dbReference type="CDD" id="cd00093">
    <property type="entry name" value="HTH_XRE"/>
    <property type="match status" value="1"/>
</dbReference>
<dbReference type="SMART" id="SM00530">
    <property type="entry name" value="HTH_XRE"/>
    <property type="match status" value="1"/>
</dbReference>
<sequence>MSGANELGRFLRVRRAALQPEDVGLRGFGVRRVPGLRREELAMLAGVSPTYYSRLEQGLSTNASDAVIASIARALNLTPDEQAHLFNVARPTQAPERKAVMRPDHARTGTLRLINSLGGTPAVIIGRRSEVLGWNALGHRLVAGHLDIDSPGRVPDRPNLTRMLFLDEHTKELYTRWEEEAVRAVASLRVLGGRSPEDPGLTALVGELTVKSQEFCTLWAQHPVERCVSGVKEFRHPDVGNFELNFEVLTSPDDSGHRVLMYTPGPGPGAEALELLGRVVETPIRPGACRHPRPVPHQHAVIPPLSLTAKSSPLPPGPKTPYAPGKESSSRS</sequence>
<dbReference type="Proteomes" id="UP001183585">
    <property type="component" value="Unassembled WGS sequence"/>
</dbReference>
<dbReference type="RefSeq" id="WP_274992228.1">
    <property type="nucleotide sequence ID" value="NZ_JAJQQP010000002.1"/>
</dbReference>
<dbReference type="Pfam" id="PF17765">
    <property type="entry name" value="MLTR_LBD"/>
    <property type="match status" value="1"/>
</dbReference>
<dbReference type="InterPro" id="IPR010982">
    <property type="entry name" value="Lambda_DNA-bd_dom_sf"/>
</dbReference>
<dbReference type="SUPFAM" id="SSF47413">
    <property type="entry name" value="lambda repressor-like DNA-binding domains"/>
    <property type="match status" value="1"/>
</dbReference>
<evidence type="ECO:0000313" key="4">
    <source>
        <dbReference type="Proteomes" id="UP001183585"/>
    </source>
</evidence>
<organism evidence="3 4">
    <name type="scientific">Promicromonospora iranensis</name>
    <dbReference type="NCBI Taxonomy" id="1105144"/>
    <lineage>
        <taxon>Bacteria</taxon>
        <taxon>Bacillati</taxon>
        <taxon>Actinomycetota</taxon>
        <taxon>Actinomycetes</taxon>
        <taxon>Micrococcales</taxon>
        <taxon>Promicromonosporaceae</taxon>
        <taxon>Promicromonospora</taxon>
    </lineage>
</organism>
<evidence type="ECO:0000313" key="3">
    <source>
        <dbReference type="EMBL" id="MDR7380872.1"/>
    </source>
</evidence>
<feature type="region of interest" description="Disordered" evidence="1">
    <location>
        <begin position="306"/>
        <end position="332"/>
    </location>
</feature>